<sequence>MLNDSIPVIFNLAARDPPKGVIQHYCAEYLNFDQLSDFRLPLEPVISVDKIEEVRALYRCDCKMFWTTGWACSRVVATVAM</sequence>
<name>A0A225W0V0_9STRA</name>
<dbReference type="Proteomes" id="UP000198211">
    <property type="component" value="Unassembled WGS sequence"/>
</dbReference>
<proteinExistence type="predicted"/>
<dbReference type="EMBL" id="NBNE01002315">
    <property type="protein sequence ID" value="OWZ10829.1"/>
    <property type="molecule type" value="Genomic_DNA"/>
</dbReference>
<comment type="caution">
    <text evidence="1">The sequence shown here is derived from an EMBL/GenBank/DDBJ whole genome shotgun (WGS) entry which is preliminary data.</text>
</comment>
<gene>
    <name evidence="1" type="ORF">PHMEG_00016248</name>
</gene>
<keyword evidence="2" id="KW-1185">Reference proteome</keyword>
<organism evidence="1 2">
    <name type="scientific">Phytophthora megakarya</name>
    <dbReference type="NCBI Taxonomy" id="4795"/>
    <lineage>
        <taxon>Eukaryota</taxon>
        <taxon>Sar</taxon>
        <taxon>Stramenopiles</taxon>
        <taxon>Oomycota</taxon>
        <taxon>Peronosporomycetes</taxon>
        <taxon>Peronosporales</taxon>
        <taxon>Peronosporaceae</taxon>
        <taxon>Phytophthora</taxon>
    </lineage>
</organism>
<evidence type="ECO:0000313" key="1">
    <source>
        <dbReference type="EMBL" id="OWZ10829.1"/>
    </source>
</evidence>
<accession>A0A225W0V0</accession>
<evidence type="ECO:0000313" key="2">
    <source>
        <dbReference type="Proteomes" id="UP000198211"/>
    </source>
</evidence>
<protein>
    <submittedName>
        <fullName evidence="1">Uncharacterized protein</fullName>
    </submittedName>
</protein>
<dbReference type="AlphaFoldDB" id="A0A225W0V0"/>
<reference evidence="2" key="1">
    <citation type="submission" date="2017-03" db="EMBL/GenBank/DDBJ databases">
        <title>Phytopthora megakarya and P. palmivora, two closely related causual agents of cacao black pod achieved similar genome size and gene model numbers by different mechanisms.</title>
        <authorList>
            <person name="Ali S."/>
            <person name="Shao J."/>
            <person name="Larry D.J."/>
            <person name="Kronmiller B."/>
            <person name="Shen D."/>
            <person name="Strem M.D."/>
            <person name="Melnick R.L."/>
            <person name="Guiltinan M.J."/>
            <person name="Tyler B.M."/>
            <person name="Meinhardt L.W."/>
            <person name="Bailey B.A."/>
        </authorList>
    </citation>
    <scope>NUCLEOTIDE SEQUENCE [LARGE SCALE GENOMIC DNA]</scope>
    <source>
        <strain evidence="2">zdho120</strain>
    </source>
</reference>